<dbReference type="PANTHER" id="PTHR32027:SF9">
    <property type="entry name" value="BLL3847 PROTEIN"/>
    <property type="match status" value="1"/>
</dbReference>
<proteinExistence type="predicted"/>
<feature type="domain" description="Amidohydrolase 3" evidence="1">
    <location>
        <begin position="175"/>
        <end position="396"/>
    </location>
</feature>
<dbReference type="InterPro" id="IPR013108">
    <property type="entry name" value="Amidohydro_3"/>
</dbReference>
<dbReference type="Proteomes" id="UP000051236">
    <property type="component" value="Unassembled WGS sequence"/>
</dbReference>
<dbReference type="Gene3D" id="3.20.20.140">
    <property type="entry name" value="Metal-dependent hydrolases"/>
    <property type="match status" value="1"/>
</dbReference>
<dbReference type="SUPFAM" id="SSF51556">
    <property type="entry name" value="Metallo-dependent hydrolases"/>
    <property type="match status" value="1"/>
</dbReference>
<reference evidence="2 3" key="1">
    <citation type="journal article" date="2015" name="Genome Announc.">
        <title>Expanding the biotechnology potential of lactobacilli through comparative genomics of 213 strains and associated genera.</title>
        <authorList>
            <person name="Sun Z."/>
            <person name="Harris H.M."/>
            <person name="McCann A."/>
            <person name="Guo C."/>
            <person name="Argimon S."/>
            <person name="Zhang W."/>
            <person name="Yang X."/>
            <person name="Jeffery I.B."/>
            <person name="Cooney J.C."/>
            <person name="Kagawa T.F."/>
            <person name="Liu W."/>
            <person name="Song Y."/>
            <person name="Salvetti E."/>
            <person name="Wrobel A."/>
            <person name="Rasinkangas P."/>
            <person name="Parkhill J."/>
            <person name="Rea M.C."/>
            <person name="O'Sullivan O."/>
            <person name="Ritari J."/>
            <person name="Douillard F.P."/>
            <person name="Paul Ross R."/>
            <person name="Yang R."/>
            <person name="Briner A.E."/>
            <person name="Felis G.E."/>
            <person name="de Vos W.M."/>
            <person name="Barrangou R."/>
            <person name="Klaenhammer T.R."/>
            <person name="Caufield P.W."/>
            <person name="Cui Y."/>
            <person name="Zhang H."/>
            <person name="O'Toole P.W."/>
        </authorList>
    </citation>
    <scope>NUCLEOTIDE SEQUENCE [LARGE SCALE GENOMIC DNA]</scope>
    <source>
        <strain evidence="2 3">DSM 18527</strain>
    </source>
</reference>
<sequence length="397" mass="44271">MLGKRLKNIRLETGYHTTNGFTDRTETITRDVWILAGKVQKLLDPADSLPGAEIIDGQGALLVPQLREMHCHFDKSKLGVPWYPIETAENITERFNKEFAYLEKLPQSFASRMKNLIDLELGHGVTSFRSHIDIHPKVGQRYLEQAQAVLADYQGKLDYELVAFPQHGLLLSKAYAEMKKALQNGATIVGGVDPLSLDQDLDRSLGQTFDLAVEFDAPIDIHIHERGDAARETFQKILALTQAAGWQNKVTVSHAYGLRDLDPGERAELFPQLAANGITIISSVPLDFHIPPLMELRDAGVNVFLGCDNIYDCWSPFGDGDIMTKLNRFAEIFQQTSQIDLTEALDLVTDTPVIDPEGWLKPEMPASFTLVDASSTAEFVARQKPVQASYLRGQRVL</sequence>
<dbReference type="GO" id="GO:0016814">
    <property type="term" value="F:hydrolase activity, acting on carbon-nitrogen (but not peptide) bonds, in cyclic amidines"/>
    <property type="evidence" value="ECO:0007669"/>
    <property type="project" value="TreeGrafter"/>
</dbReference>
<dbReference type="AlphaFoldDB" id="X0PCU0"/>
<dbReference type="PATRIC" id="fig|1423734.3.peg.3202"/>
<dbReference type="STRING" id="1423734.FC83_GL003153"/>
<accession>X0PCU0</accession>
<gene>
    <name evidence="2" type="ORF">FC83_GL003153</name>
</gene>
<dbReference type="InterPro" id="IPR032466">
    <property type="entry name" value="Metal_Hydrolase"/>
</dbReference>
<dbReference type="RefSeq" id="WP_235184187.1">
    <property type="nucleotide sequence ID" value="NZ_AZGA01000057.1"/>
</dbReference>
<keyword evidence="3" id="KW-1185">Reference proteome</keyword>
<dbReference type="PANTHER" id="PTHR32027">
    <property type="entry name" value="CYTOSINE DEAMINASE"/>
    <property type="match status" value="1"/>
</dbReference>
<dbReference type="SUPFAM" id="SSF51338">
    <property type="entry name" value="Composite domain of metallo-dependent hydrolases"/>
    <property type="match status" value="1"/>
</dbReference>
<dbReference type="Gene3D" id="2.30.40.10">
    <property type="entry name" value="Urease, subunit C, domain 1"/>
    <property type="match status" value="1"/>
</dbReference>
<dbReference type="Pfam" id="PF07969">
    <property type="entry name" value="Amidohydro_3"/>
    <property type="match status" value="1"/>
</dbReference>
<dbReference type="CDD" id="cd01293">
    <property type="entry name" value="Bact_CD"/>
    <property type="match status" value="1"/>
</dbReference>
<name>X0PCU0_9LACO</name>
<dbReference type="eggNOG" id="COG0402">
    <property type="taxonomic scope" value="Bacteria"/>
</dbReference>
<evidence type="ECO:0000313" key="3">
    <source>
        <dbReference type="Proteomes" id="UP000051236"/>
    </source>
</evidence>
<protein>
    <submittedName>
        <fullName evidence="2">Deaminase</fullName>
    </submittedName>
</protein>
<evidence type="ECO:0000259" key="1">
    <source>
        <dbReference type="Pfam" id="PF07969"/>
    </source>
</evidence>
<dbReference type="EMBL" id="AZGA01000057">
    <property type="protein sequence ID" value="KRM33073.1"/>
    <property type="molecule type" value="Genomic_DNA"/>
</dbReference>
<evidence type="ECO:0000313" key="2">
    <source>
        <dbReference type="EMBL" id="KRM33073.1"/>
    </source>
</evidence>
<comment type="caution">
    <text evidence="2">The sequence shown here is derived from an EMBL/GenBank/DDBJ whole genome shotgun (WGS) entry which is preliminary data.</text>
</comment>
<dbReference type="InterPro" id="IPR052349">
    <property type="entry name" value="Metallo-hydrolase_Enzymes"/>
</dbReference>
<organism evidence="2 3">
    <name type="scientific">Agrilactobacillus composti DSM 18527 = JCM 14202</name>
    <dbReference type="NCBI Taxonomy" id="1423734"/>
    <lineage>
        <taxon>Bacteria</taxon>
        <taxon>Bacillati</taxon>
        <taxon>Bacillota</taxon>
        <taxon>Bacilli</taxon>
        <taxon>Lactobacillales</taxon>
        <taxon>Lactobacillaceae</taxon>
        <taxon>Agrilactobacillus</taxon>
    </lineage>
</organism>
<dbReference type="InterPro" id="IPR011059">
    <property type="entry name" value="Metal-dep_hydrolase_composite"/>
</dbReference>